<feature type="signal peptide" evidence="1">
    <location>
        <begin position="1"/>
        <end position="19"/>
    </location>
</feature>
<keyword evidence="3" id="KW-0695">RNA-directed DNA polymerase</keyword>
<feature type="chain" id="PRO_5046181203" evidence="1">
    <location>
        <begin position="20"/>
        <end position="305"/>
    </location>
</feature>
<keyword evidence="1" id="KW-0732">Signal</keyword>
<dbReference type="InterPro" id="IPR026960">
    <property type="entry name" value="RVT-Znf"/>
</dbReference>
<name>A0ABQ4YRF0_9ASTR</name>
<proteinExistence type="predicted"/>
<gene>
    <name evidence="3" type="ORF">Tco_0729487</name>
</gene>
<dbReference type="EMBL" id="BQNB010010609">
    <property type="protein sequence ID" value="GJS79606.1"/>
    <property type="molecule type" value="Genomic_DNA"/>
</dbReference>
<dbReference type="PANTHER" id="PTHR33116">
    <property type="entry name" value="REVERSE TRANSCRIPTASE ZINC-BINDING DOMAIN-CONTAINING PROTEIN-RELATED-RELATED"/>
    <property type="match status" value="1"/>
</dbReference>
<comment type="caution">
    <text evidence="3">The sequence shown here is derived from an EMBL/GenBank/DDBJ whole genome shotgun (WGS) entry which is preliminary data.</text>
</comment>
<evidence type="ECO:0000313" key="3">
    <source>
        <dbReference type="EMBL" id="GJS79606.1"/>
    </source>
</evidence>
<dbReference type="GO" id="GO:0003964">
    <property type="term" value="F:RNA-directed DNA polymerase activity"/>
    <property type="evidence" value="ECO:0007669"/>
    <property type="project" value="UniProtKB-KW"/>
</dbReference>
<accession>A0ABQ4YRF0</accession>
<evidence type="ECO:0000313" key="4">
    <source>
        <dbReference type="Proteomes" id="UP001151760"/>
    </source>
</evidence>
<keyword evidence="3" id="KW-0808">Transferase</keyword>
<protein>
    <submittedName>
        <fullName evidence="3">Reverse transcriptase zinc-binding domain-containing protein</fullName>
    </submittedName>
</protein>
<evidence type="ECO:0000256" key="1">
    <source>
        <dbReference type="SAM" id="SignalP"/>
    </source>
</evidence>
<evidence type="ECO:0000259" key="2">
    <source>
        <dbReference type="Pfam" id="PF13966"/>
    </source>
</evidence>
<dbReference type="PANTHER" id="PTHR33116:SF84">
    <property type="entry name" value="RNA-DIRECTED DNA POLYMERASE"/>
    <property type="match status" value="1"/>
</dbReference>
<dbReference type="Proteomes" id="UP001151760">
    <property type="component" value="Unassembled WGS sequence"/>
</dbReference>
<keyword evidence="3" id="KW-0548">Nucleotidyltransferase</keyword>
<reference evidence="3" key="2">
    <citation type="submission" date="2022-01" db="EMBL/GenBank/DDBJ databases">
        <authorList>
            <person name="Yamashiro T."/>
            <person name="Shiraishi A."/>
            <person name="Satake H."/>
            <person name="Nakayama K."/>
        </authorList>
    </citation>
    <scope>NUCLEOTIDE SEQUENCE</scope>
</reference>
<keyword evidence="4" id="KW-1185">Reference proteome</keyword>
<feature type="domain" description="Reverse transcriptase zinc-binding" evidence="2">
    <location>
        <begin position="118"/>
        <end position="173"/>
    </location>
</feature>
<sequence length="305" mass="35223">MSITRSFFFLLLIIVQAAAATVIRLEKSFPAKHPVSFLRAFDDSRLQAAVDIPILNDTGLLNSNTVADLIEENQWKWPDSWYDLFPDITTINVPYLINDKDDECKWRSSDGNEDIFSIKKHAFVLWLAVMGRLSTQDRLMRWNNQLMMCPLCMRCNDSHSHLFFNREYSNKIWKRLLIKLKLRSKATDWNSIIKEIGETHCNNSIGSVVRRICLGAVVYNIWKERNNRIFTSEEMSVDCLFKVIVTGIKIHLMSLQVKDTAATRRIAEEWDVKLDIGMGDIEMVVSALGLREEGGPFKKKEMWAG</sequence>
<organism evidence="3 4">
    <name type="scientific">Tanacetum coccineum</name>
    <dbReference type="NCBI Taxonomy" id="301880"/>
    <lineage>
        <taxon>Eukaryota</taxon>
        <taxon>Viridiplantae</taxon>
        <taxon>Streptophyta</taxon>
        <taxon>Embryophyta</taxon>
        <taxon>Tracheophyta</taxon>
        <taxon>Spermatophyta</taxon>
        <taxon>Magnoliopsida</taxon>
        <taxon>eudicotyledons</taxon>
        <taxon>Gunneridae</taxon>
        <taxon>Pentapetalae</taxon>
        <taxon>asterids</taxon>
        <taxon>campanulids</taxon>
        <taxon>Asterales</taxon>
        <taxon>Asteraceae</taxon>
        <taxon>Asteroideae</taxon>
        <taxon>Anthemideae</taxon>
        <taxon>Anthemidinae</taxon>
        <taxon>Tanacetum</taxon>
    </lineage>
</organism>
<dbReference type="Pfam" id="PF13966">
    <property type="entry name" value="zf-RVT"/>
    <property type="match status" value="1"/>
</dbReference>
<reference evidence="3" key="1">
    <citation type="journal article" date="2022" name="Int. J. Mol. Sci.">
        <title>Draft Genome of Tanacetum Coccineum: Genomic Comparison of Closely Related Tanacetum-Family Plants.</title>
        <authorList>
            <person name="Yamashiro T."/>
            <person name="Shiraishi A."/>
            <person name="Nakayama K."/>
            <person name="Satake H."/>
        </authorList>
    </citation>
    <scope>NUCLEOTIDE SEQUENCE</scope>
</reference>